<evidence type="ECO:0000256" key="1">
    <source>
        <dbReference type="SAM" id="MobiDB-lite"/>
    </source>
</evidence>
<protein>
    <recommendedName>
        <fullName evidence="2">PiggyBac transposable element-derived protein domain-containing protein</fullName>
    </recommendedName>
</protein>
<evidence type="ECO:0000313" key="4">
    <source>
        <dbReference type="Proteomes" id="UP000466442"/>
    </source>
</evidence>
<reference evidence="3" key="1">
    <citation type="journal article" date="2021" name="Mol. Ecol. Resour.">
        <title>Apolygus lucorum genome provides insights into omnivorousness and mesophyll feeding.</title>
        <authorList>
            <person name="Liu Y."/>
            <person name="Liu H."/>
            <person name="Wang H."/>
            <person name="Huang T."/>
            <person name="Liu B."/>
            <person name="Yang B."/>
            <person name="Yin L."/>
            <person name="Li B."/>
            <person name="Zhang Y."/>
            <person name="Zhang S."/>
            <person name="Jiang F."/>
            <person name="Zhang X."/>
            <person name="Ren Y."/>
            <person name="Wang B."/>
            <person name="Wang S."/>
            <person name="Lu Y."/>
            <person name="Wu K."/>
            <person name="Fan W."/>
            <person name="Wang G."/>
        </authorList>
    </citation>
    <scope>NUCLEOTIDE SEQUENCE</scope>
    <source>
        <strain evidence="3">12Hb</strain>
    </source>
</reference>
<dbReference type="PANTHER" id="PTHR46599">
    <property type="entry name" value="PIGGYBAC TRANSPOSABLE ELEMENT-DERIVED PROTEIN 4"/>
    <property type="match status" value="1"/>
</dbReference>
<feature type="compositionally biased region" description="Acidic residues" evidence="1">
    <location>
        <begin position="380"/>
        <end position="410"/>
    </location>
</feature>
<proteinExistence type="predicted"/>
<feature type="region of interest" description="Disordered" evidence="1">
    <location>
        <begin position="377"/>
        <end position="426"/>
    </location>
</feature>
<dbReference type="PANTHER" id="PTHR46599:SF3">
    <property type="entry name" value="PIGGYBAC TRANSPOSABLE ELEMENT-DERIVED PROTEIN 4"/>
    <property type="match status" value="1"/>
</dbReference>
<organism evidence="3 4">
    <name type="scientific">Apolygus lucorum</name>
    <name type="common">Small green plant bug</name>
    <name type="synonym">Lygocoris lucorum</name>
    <dbReference type="NCBI Taxonomy" id="248454"/>
    <lineage>
        <taxon>Eukaryota</taxon>
        <taxon>Metazoa</taxon>
        <taxon>Ecdysozoa</taxon>
        <taxon>Arthropoda</taxon>
        <taxon>Hexapoda</taxon>
        <taxon>Insecta</taxon>
        <taxon>Pterygota</taxon>
        <taxon>Neoptera</taxon>
        <taxon>Paraneoptera</taxon>
        <taxon>Hemiptera</taxon>
        <taxon>Heteroptera</taxon>
        <taxon>Panheteroptera</taxon>
        <taxon>Cimicomorpha</taxon>
        <taxon>Miridae</taxon>
        <taxon>Mirini</taxon>
        <taxon>Apolygus</taxon>
    </lineage>
</organism>
<evidence type="ECO:0000259" key="2">
    <source>
        <dbReference type="Pfam" id="PF13843"/>
    </source>
</evidence>
<dbReference type="InterPro" id="IPR029526">
    <property type="entry name" value="PGBD"/>
</dbReference>
<evidence type="ECO:0000313" key="3">
    <source>
        <dbReference type="EMBL" id="KAF6213335.1"/>
    </source>
</evidence>
<sequence>MAATFKLIDRRIIMKEYHAYFDYAKESTWVCLQHSSKFSKRWVYNYGRGDSGGPVACDSAYFAVNSMKQDEYAMAGPIAHTTFENAAEFRDNFMSWIDRFGTDKGDSVNHITDRIFVPTPEIYHDLSYNNPNLFGFISDLTNEISTRVEKQNTLAYRVIDLCNEYERLPGVTSDVNFTFTSAEKVRIMQTLNSLNEVCNNCESEQIALKNLCVKVSVFGNSLRAVHQRGVSMAEPRAQQTVAAMNCLDKVVDKFYNSIESNYPILRTKIDAIRREYLQYFTFAQWQADEEDGNVENRERMPLNPSDSHLNQSTRTAVGVLDCTQVATIRSIGVASETVGSRQPDGCCDCDLVCMMDTQQIAVDFQTESDVIRLHLTLFEGESDEEENQNDQESDGDERTDEDEGDEDDKDDYCVRPKKKVRRPSKGNAKKNAIIRIRGGLGSAAKTMTVIDTWHNLITESMLDQIALSTNRFIDLVRPEFARERDAAPTDSVEIKAFIGLLYMMGIHRGSRLIVRDFWDSSGIGIEMFRLTMPHKRFRFLMRCLLFDENGIGIDEDTNKPVETLNSIDQIFDEFVHNCQTSYLLGENVCVDVLLDTRRMPSTAFKIMNHYPAKHGLKILTLADSKILYTHSLKIFPDNETEELYSPTGNNLKIIEELSGPSKASNRHTINVDKRFSQFEKVFKGSDTNNRTVTFYDCKTISPISTLCKTYDVSMATRRWSVLIFFQMLNVAGINSQIIYTGNGNVVKNRRTFLRQLAIDLTKEHMIRRGNTAGGSNLPTSLHTRLLEVTNQTISVLPKPPAAVEPNKRKLCQPCLKDRSKKSTKYRCVTCGMHLCLGHVIVFCRGCSIAAEHAMNQVKCE</sequence>
<dbReference type="AlphaFoldDB" id="A0A8S9Y0F0"/>
<keyword evidence="4" id="KW-1185">Reference proteome</keyword>
<dbReference type="EMBL" id="WIXP02000003">
    <property type="protein sequence ID" value="KAF6213335.1"/>
    <property type="molecule type" value="Genomic_DNA"/>
</dbReference>
<feature type="compositionally biased region" description="Basic residues" evidence="1">
    <location>
        <begin position="415"/>
        <end position="426"/>
    </location>
</feature>
<dbReference type="OrthoDB" id="6620340at2759"/>
<comment type="caution">
    <text evidence="3">The sequence shown here is derived from an EMBL/GenBank/DDBJ whole genome shotgun (WGS) entry which is preliminary data.</text>
</comment>
<feature type="domain" description="PiggyBac transposable element-derived protein" evidence="2">
    <location>
        <begin position="454"/>
        <end position="679"/>
    </location>
</feature>
<name>A0A8S9Y0F0_APOLU</name>
<dbReference type="Proteomes" id="UP000466442">
    <property type="component" value="Unassembled WGS sequence"/>
</dbReference>
<gene>
    <name evidence="3" type="ORF">GE061_011054</name>
</gene>
<dbReference type="Pfam" id="PF13843">
    <property type="entry name" value="DDE_Tnp_1_7"/>
    <property type="match status" value="1"/>
</dbReference>
<accession>A0A8S9Y0F0</accession>